<evidence type="ECO:0000313" key="3">
    <source>
        <dbReference type="Proteomes" id="UP000032066"/>
    </source>
</evidence>
<sequence>MSHGVSVLFRVIPLLMGAVSAALGGYVLAHSTGPSARVAGLVLVFLAAVCLCLFATAATIVRQLIGRFTALDRFGYPAFGFAVAGVAIGYGVCLLTESRRPPPDFVAGSAVLGIGLVCVCVSSVAAVSTRFALIRENAALPDGSPPRSPAPFRPFAARTLVAVPVLATAVAAAWATVLLANGGGGDEAGRFTAGHVVVDLAIVCTCLVGLVASLLRQIQNTYSRRDRIWWPVVAGTLGAMDITGGLVVVALDPRPTQLATGYVQIGLGLIAWTVLGKLLLLALVWRRDAPSADRMPLIPIGTGLVCLFMSAFLFESAEPNVIVAARVLVGLGGVCFALFSLASVLESGTGGRG</sequence>
<reference evidence="2 3" key="1">
    <citation type="submission" date="2015-02" db="EMBL/GenBank/DDBJ databases">
        <title>Draft genome sequence of Kitasatospora griseola MF730-N6, a bafilomycin, terpentecin and satosporin producer.</title>
        <authorList>
            <person name="Arens J.C."/>
            <person name="Haltli B."/>
            <person name="Kerr R.G."/>
        </authorList>
    </citation>
    <scope>NUCLEOTIDE SEQUENCE [LARGE SCALE GENOMIC DNA]</scope>
    <source>
        <strain evidence="2 3">MF730-N6</strain>
    </source>
</reference>
<accession>A0A0D0PRG5</accession>
<dbReference type="RefSeq" id="WP_043911172.1">
    <property type="nucleotide sequence ID" value="NZ_JXZB01000002.1"/>
</dbReference>
<feature type="transmembrane region" description="Helical" evidence="1">
    <location>
        <begin position="41"/>
        <end position="62"/>
    </location>
</feature>
<dbReference type="PATRIC" id="fig|2064.6.peg.3022"/>
<gene>
    <name evidence="2" type="ORF">TR51_14040</name>
</gene>
<feature type="transmembrane region" description="Helical" evidence="1">
    <location>
        <begin position="155"/>
        <end position="180"/>
    </location>
</feature>
<protein>
    <submittedName>
        <fullName evidence="2">Uncharacterized protein</fullName>
    </submittedName>
</protein>
<dbReference type="AlphaFoldDB" id="A0A0D0PRG5"/>
<keyword evidence="1" id="KW-1133">Transmembrane helix</keyword>
<feature type="transmembrane region" description="Helical" evidence="1">
    <location>
        <begin position="192"/>
        <end position="216"/>
    </location>
</feature>
<comment type="caution">
    <text evidence="2">The sequence shown here is derived from an EMBL/GenBank/DDBJ whole genome shotgun (WGS) entry which is preliminary data.</text>
</comment>
<feature type="transmembrane region" description="Helical" evidence="1">
    <location>
        <begin position="320"/>
        <end position="345"/>
    </location>
</feature>
<feature type="transmembrane region" description="Helical" evidence="1">
    <location>
        <begin position="7"/>
        <end position="29"/>
    </location>
</feature>
<feature type="transmembrane region" description="Helical" evidence="1">
    <location>
        <begin position="74"/>
        <end position="92"/>
    </location>
</feature>
<dbReference type="EMBL" id="JXZB01000002">
    <property type="protein sequence ID" value="KIQ65129.1"/>
    <property type="molecule type" value="Genomic_DNA"/>
</dbReference>
<dbReference type="STRING" id="2064.TR51_14040"/>
<dbReference type="Proteomes" id="UP000032066">
    <property type="component" value="Unassembled WGS sequence"/>
</dbReference>
<name>A0A0D0PRG5_KITGR</name>
<keyword evidence="1" id="KW-0472">Membrane</keyword>
<evidence type="ECO:0000256" key="1">
    <source>
        <dbReference type="SAM" id="Phobius"/>
    </source>
</evidence>
<dbReference type="OrthoDB" id="1934357at2"/>
<keyword evidence="3" id="KW-1185">Reference proteome</keyword>
<feature type="transmembrane region" description="Helical" evidence="1">
    <location>
        <begin position="263"/>
        <end position="285"/>
    </location>
</feature>
<proteinExistence type="predicted"/>
<dbReference type="InterPro" id="IPR021240">
    <property type="entry name" value="DUF2776"/>
</dbReference>
<feature type="transmembrane region" description="Helical" evidence="1">
    <location>
        <begin position="112"/>
        <end position="134"/>
    </location>
</feature>
<evidence type="ECO:0000313" key="2">
    <source>
        <dbReference type="EMBL" id="KIQ65129.1"/>
    </source>
</evidence>
<organism evidence="2 3">
    <name type="scientific">Kitasatospora griseola</name>
    <name type="common">Streptomyces griseolosporeus</name>
    <dbReference type="NCBI Taxonomy" id="2064"/>
    <lineage>
        <taxon>Bacteria</taxon>
        <taxon>Bacillati</taxon>
        <taxon>Actinomycetota</taxon>
        <taxon>Actinomycetes</taxon>
        <taxon>Kitasatosporales</taxon>
        <taxon>Streptomycetaceae</taxon>
        <taxon>Kitasatospora</taxon>
    </lineage>
</organism>
<keyword evidence="1" id="KW-0812">Transmembrane</keyword>
<dbReference type="Pfam" id="PF10951">
    <property type="entry name" value="DUF2776"/>
    <property type="match status" value="1"/>
</dbReference>
<feature type="transmembrane region" description="Helical" evidence="1">
    <location>
        <begin position="228"/>
        <end position="251"/>
    </location>
</feature>
<feature type="transmembrane region" description="Helical" evidence="1">
    <location>
        <begin position="297"/>
        <end position="314"/>
    </location>
</feature>